<evidence type="ECO:0000313" key="2">
    <source>
        <dbReference type="Proteomes" id="UP001162175"/>
    </source>
</evidence>
<dbReference type="Proteomes" id="UP001162175">
    <property type="component" value="Unassembled WGS sequence"/>
</dbReference>
<name>A0AA43QZZ0_MYCAR</name>
<comment type="caution">
    <text evidence="1">The sequence shown here is derived from an EMBL/GenBank/DDBJ whole genome shotgun (WGS) entry which is preliminary data.</text>
</comment>
<dbReference type="EMBL" id="JAPFAR010000076">
    <property type="protein sequence ID" value="MDI3349635.1"/>
    <property type="molecule type" value="Genomic_DNA"/>
</dbReference>
<gene>
    <name evidence="1" type="ORF">DCBHLPFO_00748</name>
</gene>
<accession>A0AA43QZZ0</accession>
<evidence type="ECO:0000313" key="1">
    <source>
        <dbReference type="EMBL" id="MDI3349635.1"/>
    </source>
</evidence>
<protein>
    <submittedName>
        <fullName evidence="1">Uncharacterized protein</fullName>
    </submittedName>
</protein>
<dbReference type="AlphaFoldDB" id="A0AA43QZZ0"/>
<reference evidence="1" key="1">
    <citation type="submission" date="2022-11" db="EMBL/GenBank/DDBJ databases">
        <title>Draft genome of Mycoplasma arginini isolated from fly.</title>
        <authorList>
            <person name="Severgnini M."/>
            <person name="Gioia G."/>
            <person name="Cremonesi P."/>
            <person name="Moroni P."/>
            <person name="Addis M.F."/>
            <person name="Castiglioni B."/>
        </authorList>
    </citation>
    <scope>NUCLEOTIDE SEQUENCE</scope>
    <source>
        <strain evidence="1">QMP CG1-1632</strain>
    </source>
</reference>
<organism evidence="1 2">
    <name type="scientific">Mycoplasmopsis arginini</name>
    <name type="common">Mycoplasma arginini</name>
    <dbReference type="NCBI Taxonomy" id="2094"/>
    <lineage>
        <taxon>Bacteria</taxon>
        <taxon>Bacillati</taxon>
        <taxon>Mycoplasmatota</taxon>
        <taxon>Mycoplasmoidales</taxon>
        <taxon>Metamycoplasmataceae</taxon>
        <taxon>Mycoplasmopsis</taxon>
    </lineage>
</organism>
<proteinExistence type="predicted"/>
<sequence length="95" mass="11074">MRVVDHNKFRKFEYENEVNPNKYQLGDILFRDYSDVYVDSGEGLSPNEIGVVIQTFEDGDVRTDMWGMCCESEVSMATLEQIDLYRPNLIQEILT</sequence>